<dbReference type="Proteomes" id="UP000244223">
    <property type="component" value="Unassembled WGS sequence"/>
</dbReference>
<feature type="transmembrane region" description="Helical" evidence="7">
    <location>
        <begin position="12"/>
        <end position="34"/>
    </location>
</feature>
<dbReference type="GO" id="GO:0005886">
    <property type="term" value="C:plasma membrane"/>
    <property type="evidence" value="ECO:0007669"/>
    <property type="project" value="UniProtKB-SubCell"/>
</dbReference>
<feature type="transmembrane region" description="Helical" evidence="7">
    <location>
        <begin position="138"/>
        <end position="158"/>
    </location>
</feature>
<evidence type="ECO:0000256" key="6">
    <source>
        <dbReference type="ARBA" id="ARBA00023136"/>
    </source>
</evidence>
<reference evidence="9 10" key="1">
    <citation type="submission" date="2018-04" db="EMBL/GenBank/DDBJ databases">
        <title>Genomic Encyclopedia of Archaeal and Bacterial Type Strains, Phase II (KMG-II): from individual species to whole genera.</title>
        <authorList>
            <person name="Goeker M."/>
        </authorList>
    </citation>
    <scope>NUCLEOTIDE SEQUENCE [LARGE SCALE GENOMIC DNA]</scope>
    <source>
        <strain evidence="9 10">DSM 5822</strain>
    </source>
</reference>
<comment type="caution">
    <text evidence="9">The sequence shown here is derived from an EMBL/GenBank/DDBJ whole genome shotgun (WGS) entry which is preliminary data.</text>
</comment>
<feature type="transmembrane region" description="Helical" evidence="7">
    <location>
        <begin position="46"/>
        <end position="70"/>
    </location>
</feature>
<evidence type="ECO:0000259" key="8">
    <source>
        <dbReference type="PROSITE" id="PS50850"/>
    </source>
</evidence>
<dbReference type="Gene3D" id="1.20.1250.20">
    <property type="entry name" value="MFS general substrate transporter like domains"/>
    <property type="match status" value="1"/>
</dbReference>
<keyword evidence="5 7" id="KW-1133">Transmembrane helix</keyword>
<dbReference type="Gene3D" id="3.30.70.100">
    <property type="match status" value="1"/>
</dbReference>
<dbReference type="InterPro" id="IPR011701">
    <property type="entry name" value="MFS"/>
</dbReference>
<name>A0A2T5IV74_9GAMM</name>
<evidence type="ECO:0000313" key="9">
    <source>
        <dbReference type="EMBL" id="PTQ87717.1"/>
    </source>
</evidence>
<evidence type="ECO:0000256" key="4">
    <source>
        <dbReference type="ARBA" id="ARBA00022692"/>
    </source>
</evidence>
<dbReference type="EMBL" id="QAON01000017">
    <property type="protein sequence ID" value="PTQ87717.1"/>
    <property type="molecule type" value="Genomic_DNA"/>
</dbReference>
<keyword evidence="6 7" id="KW-0472">Membrane</keyword>
<feature type="transmembrane region" description="Helical" evidence="7">
    <location>
        <begin position="108"/>
        <end position="126"/>
    </location>
</feature>
<feature type="transmembrane region" description="Helical" evidence="7">
    <location>
        <begin position="336"/>
        <end position="359"/>
    </location>
</feature>
<keyword evidence="2" id="KW-0813">Transport</keyword>
<evidence type="ECO:0000256" key="3">
    <source>
        <dbReference type="ARBA" id="ARBA00022475"/>
    </source>
</evidence>
<comment type="subcellular location">
    <subcellularLocation>
        <location evidence="1">Cell membrane</location>
        <topology evidence="1">Multi-pass membrane protein</topology>
    </subcellularLocation>
</comment>
<feature type="transmembrane region" description="Helical" evidence="7">
    <location>
        <begin position="164"/>
        <end position="183"/>
    </location>
</feature>
<feature type="transmembrane region" description="Helical" evidence="7">
    <location>
        <begin position="365"/>
        <end position="385"/>
    </location>
</feature>
<dbReference type="PANTHER" id="PTHR23517:SF2">
    <property type="entry name" value="MULTIDRUG RESISTANCE PROTEIN MDTH"/>
    <property type="match status" value="1"/>
</dbReference>
<dbReference type="GO" id="GO:0022857">
    <property type="term" value="F:transmembrane transporter activity"/>
    <property type="evidence" value="ECO:0007669"/>
    <property type="project" value="InterPro"/>
</dbReference>
<dbReference type="InterPro" id="IPR036259">
    <property type="entry name" value="MFS_trans_sf"/>
</dbReference>
<dbReference type="AlphaFoldDB" id="A0A2T5IV74"/>
<organism evidence="9 10">
    <name type="scientific">Agitococcus lubricus</name>
    <dbReference type="NCBI Taxonomy" id="1077255"/>
    <lineage>
        <taxon>Bacteria</taxon>
        <taxon>Pseudomonadati</taxon>
        <taxon>Pseudomonadota</taxon>
        <taxon>Gammaproteobacteria</taxon>
        <taxon>Moraxellales</taxon>
        <taxon>Moraxellaceae</taxon>
        <taxon>Agitococcus</taxon>
    </lineage>
</organism>
<feature type="transmembrane region" description="Helical" evidence="7">
    <location>
        <begin position="77"/>
        <end position="96"/>
    </location>
</feature>
<keyword evidence="10" id="KW-1185">Reference proteome</keyword>
<feature type="domain" description="Major facilitator superfamily (MFS) profile" evidence="8">
    <location>
        <begin position="11"/>
        <end position="390"/>
    </location>
</feature>
<keyword evidence="3" id="KW-1003">Cell membrane</keyword>
<sequence length="451" mass="48069">MKGMTQGERKATLALSSIFALRMLGLFMIMPVFALYGHQLRDATPALIGLAIGVYGLAQAVLQIPIGLLADRMNRKVLIVQGLMLFAVGGAVAALSDSIWGVIIGRTIQGAGAISAVVMALLADLTREEQRTKAMSTIGMSIGLSFAVAFVIGPFVAAHFGLSGLFWATSLLAVMGLGLMMTVPTPTITLKQTHQTYGQQLRQSVVHGELSRLNIGIFVLHLVMTASFVLLPHLLTDYAHLPASQHGWVYLPIVLGGFVAAVPAIIIAEKKRKIKQVFVAGIALLTVSLVLLAQGYPQKYTLLMGISVFFIAFNLLEALLPSLLSKIAPAGTKATAMGIYASSQFLGAFCGGVLGGILYGLHSISLAYIILALCSILWLVVALTMQSPRFLHSMMLNINPCTQAEAAVLLAKLQPVVGVEEVVVLAQEGVVYLKVDKERLDEPSLKNLVLA</sequence>
<dbReference type="InterPro" id="IPR020846">
    <property type="entry name" value="MFS_dom"/>
</dbReference>
<evidence type="ECO:0000256" key="2">
    <source>
        <dbReference type="ARBA" id="ARBA00022448"/>
    </source>
</evidence>
<dbReference type="InterPro" id="IPR050171">
    <property type="entry name" value="MFS_Transporters"/>
</dbReference>
<feature type="transmembrane region" description="Helical" evidence="7">
    <location>
        <begin position="213"/>
        <end position="235"/>
    </location>
</feature>
<dbReference type="SUPFAM" id="SSF103473">
    <property type="entry name" value="MFS general substrate transporter"/>
    <property type="match status" value="1"/>
</dbReference>
<dbReference type="CDD" id="cd17472">
    <property type="entry name" value="MFS_YajR_like"/>
    <property type="match status" value="1"/>
</dbReference>
<evidence type="ECO:0000313" key="10">
    <source>
        <dbReference type="Proteomes" id="UP000244223"/>
    </source>
</evidence>
<feature type="transmembrane region" description="Helical" evidence="7">
    <location>
        <begin position="277"/>
        <end position="296"/>
    </location>
</feature>
<evidence type="ECO:0000256" key="7">
    <source>
        <dbReference type="SAM" id="Phobius"/>
    </source>
</evidence>
<accession>A0A2T5IV74</accession>
<evidence type="ECO:0000256" key="1">
    <source>
        <dbReference type="ARBA" id="ARBA00004651"/>
    </source>
</evidence>
<dbReference type="PANTHER" id="PTHR23517">
    <property type="entry name" value="RESISTANCE PROTEIN MDTM, PUTATIVE-RELATED-RELATED"/>
    <property type="match status" value="1"/>
</dbReference>
<dbReference type="Pfam" id="PF07690">
    <property type="entry name" value="MFS_1"/>
    <property type="match status" value="2"/>
</dbReference>
<feature type="transmembrane region" description="Helical" evidence="7">
    <location>
        <begin position="302"/>
        <end position="324"/>
    </location>
</feature>
<gene>
    <name evidence="9" type="ORF">C8N29_11741</name>
</gene>
<evidence type="ECO:0000256" key="5">
    <source>
        <dbReference type="ARBA" id="ARBA00022989"/>
    </source>
</evidence>
<keyword evidence="4 7" id="KW-0812">Transmembrane</keyword>
<proteinExistence type="predicted"/>
<protein>
    <submittedName>
        <fullName evidence="9">Putative MFS family arabinose efflux permease</fullName>
    </submittedName>
</protein>
<dbReference type="PROSITE" id="PS50850">
    <property type="entry name" value="MFS"/>
    <property type="match status" value="1"/>
</dbReference>
<feature type="transmembrane region" description="Helical" evidence="7">
    <location>
        <begin position="247"/>
        <end position="268"/>
    </location>
</feature>